<keyword evidence="7 8" id="KW-0472">Membrane</keyword>
<keyword evidence="3 8" id="KW-0812">Transmembrane</keyword>
<dbReference type="EMBL" id="GBRD01003662">
    <property type="protein sequence ID" value="JAG62159.1"/>
    <property type="molecule type" value="Transcribed_RNA"/>
</dbReference>
<feature type="transmembrane region" description="Helical" evidence="8">
    <location>
        <begin position="81"/>
        <end position="102"/>
    </location>
</feature>
<keyword evidence="6 8" id="KW-0496">Mitochondrion</keyword>
<dbReference type="InterPro" id="IPR038552">
    <property type="entry name" value="Tim21_IMS_sf"/>
</dbReference>
<evidence type="ECO:0000313" key="10">
    <source>
        <dbReference type="EMBL" id="JAG21499.1"/>
    </source>
</evidence>
<evidence type="ECO:0000256" key="4">
    <source>
        <dbReference type="ARBA" id="ARBA00022946"/>
    </source>
</evidence>
<dbReference type="GO" id="GO:0005744">
    <property type="term" value="C:TIM23 mitochondrial import inner membrane translocase complex"/>
    <property type="evidence" value="ECO:0007669"/>
    <property type="project" value="UniProtKB-UniRule"/>
</dbReference>
<dbReference type="AlphaFoldDB" id="A0A0A9XNE4"/>
<dbReference type="Gene3D" id="3.10.450.320">
    <property type="entry name" value="Mitochondrial import inner membrane translocase subunit Tim21"/>
    <property type="match status" value="1"/>
</dbReference>
<dbReference type="EMBL" id="GDHC01000579">
    <property type="protein sequence ID" value="JAQ18050.1"/>
    <property type="molecule type" value="Transcribed_RNA"/>
</dbReference>
<organism evidence="10">
    <name type="scientific">Lygus hesperus</name>
    <name type="common">Western plant bug</name>
    <dbReference type="NCBI Taxonomy" id="30085"/>
    <lineage>
        <taxon>Eukaryota</taxon>
        <taxon>Metazoa</taxon>
        <taxon>Ecdysozoa</taxon>
        <taxon>Arthropoda</taxon>
        <taxon>Hexapoda</taxon>
        <taxon>Insecta</taxon>
        <taxon>Pterygota</taxon>
        <taxon>Neoptera</taxon>
        <taxon>Paraneoptera</taxon>
        <taxon>Hemiptera</taxon>
        <taxon>Heteroptera</taxon>
        <taxon>Panheteroptera</taxon>
        <taxon>Cimicomorpha</taxon>
        <taxon>Miridae</taxon>
        <taxon>Mirini</taxon>
        <taxon>Lygus</taxon>
    </lineage>
</organism>
<keyword evidence="4" id="KW-0809">Transit peptide</keyword>
<dbReference type="PANTHER" id="PTHR13032">
    <property type="entry name" value="MITOCHONDRIAL IMPORT INNER MEMBRANE TRANSLOCASE SUBUNIT TIM21"/>
    <property type="match status" value="1"/>
</dbReference>
<protein>
    <recommendedName>
        <fullName evidence="8">Mitochondrial import inner membrane translocase subunit Tim21</fullName>
    </recommendedName>
</protein>
<keyword evidence="8" id="KW-0813">Transport</keyword>
<keyword evidence="8" id="KW-0653">Protein transport</keyword>
<accession>A0A0A9XNE4</accession>
<comment type="subunit">
    <text evidence="8">Component of the TIM23 complex.</text>
</comment>
<dbReference type="Pfam" id="PF08294">
    <property type="entry name" value="TIM21"/>
    <property type="match status" value="1"/>
</dbReference>
<keyword evidence="8" id="KW-0811">Translocation</keyword>
<comment type="function">
    <text evidence="8">Essential component of the TIM23 complex, a complex that mediates the translocation of transit peptide-containing proteins across the mitochondrial inner membrane.</text>
</comment>
<evidence type="ECO:0000313" key="11">
    <source>
        <dbReference type="EMBL" id="JAG62158.1"/>
    </source>
</evidence>
<evidence type="ECO:0000256" key="3">
    <source>
        <dbReference type="ARBA" id="ARBA00022692"/>
    </source>
</evidence>
<dbReference type="InterPro" id="IPR013261">
    <property type="entry name" value="Tim21"/>
</dbReference>
<evidence type="ECO:0000256" key="8">
    <source>
        <dbReference type="RuleBase" id="RU367142"/>
    </source>
</evidence>
<evidence type="ECO:0000313" key="9">
    <source>
        <dbReference type="EMBL" id="JAG01909.1"/>
    </source>
</evidence>
<reference evidence="10" key="1">
    <citation type="journal article" date="2014" name="PLoS ONE">
        <title>Transcriptome-Based Identification of ABC Transporters in the Western Tarnished Plant Bug Lygus hesperus.</title>
        <authorList>
            <person name="Hull J.J."/>
            <person name="Chaney K."/>
            <person name="Geib S.M."/>
            <person name="Fabrick J.A."/>
            <person name="Brent C.S."/>
            <person name="Walsh D."/>
            <person name="Lavine L.C."/>
        </authorList>
    </citation>
    <scope>NUCLEOTIDE SEQUENCE</scope>
</reference>
<evidence type="ECO:0000256" key="7">
    <source>
        <dbReference type="ARBA" id="ARBA00023136"/>
    </source>
</evidence>
<gene>
    <name evidence="10" type="primary">timm21_1</name>
    <name evidence="12" type="synonym">timm21</name>
    <name evidence="9" type="synonym">timm21_0</name>
    <name evidence="10" type="ORF">CM83_57397</name>
    <name evidence="9" type="ORF">CM83_57399</name>
    <name evidence="12" type="ORF">g.73934</name>
</gene>
<reference evidence="11" key="3">
    <citation type="submission" date="2014-09" db="EMBL/GenBank/DDBJ databases">
        <authorList>
            <person name="Magalhaes I.L.F."/>
            <person name="Oliveira U."/>
            <person name="Santos F.R."/>
            <person name="Vidigal T.H.D.A."/>
            <person name="Brescovit A.D."/>
            <person name="Santos A.J."/>
        </authorList>
    </citation>
    <scope>NUCLEOTIDE SEQUENCE</scope>
</reference>
<evidence type="ECO:0000256" key="6">
    <source>
        <dbReference type="ARBA" id="ARBA00023128"/>
    </source>
</evidence>
<name>A0A0A9XNE4_LYGHE</name>
<dbReference type="EMBL" id="GBHO01022105">
    <property type="protein sequence ID" value="JAG21499.1"/>
    <property type="molecule type" value="Transcribed_RNA"/>
</dbReference>
<dbReference type="PANTHER" id="PTHR13032:SF6">
    <property type="entry name" value="MITOCHONDRIAL IMPORT INNER MEMBRANE TRANSLOCASE SUBUNIT TIM21"/>
    <property type="match status" value="1"/>
</dbReference>
<reference evidence="12" key="4">
    <citation type="journal article" date="2016" name="Gigascience">
        <title>De novo construction of an expanded transcriptome assembly for the western tarnished plant bug, Lygus hesperus.</title>
        <authorList>
            <person name="Tassone E.E."/>
            <person name="Geib S.M."/>
            <person name="Hall B."/>
            <person name="Fabrick J.A."/>
            <person name="Brent C.S."/>
            <person name="Hull J.J."/>
        </authorList>
    </citation>
    <scope>NUCLEOTIDE SEQUENCE</scope>
</reference>
<proteinExistence type="inferred from homology"/>
<dbReference type="GO" id="GO:0030150">
    <property type="term" value="P:protein import into mitochondrial matrix"/>
    <property type="evidence" value="ECO:0007669"/>
    <property type="project" value="UniProtKB-UniRule"/>
</dbReference>
<comment type="subcellular location">
    <subcellularLocation>
        <location evidence="8">Mitochondrion inner membrane</location>
        <topology evidence="8">Single-pass membrane protein</topology>
    </subcellularLocation>
    <subcellularLocation>
        <location evidence="1">Mitochondrion membrane</location>
        <topology evidence="1">Single-pass membrane protein</topology>
    </subcellularLocation>
</comment>
<evidence type="ECO:0000313" key="12">
    <source>
        <dbReference type="EMBL" id="JAQ18050.1"/>
    </source>
</evidence>
<dbReference type="EMBL" id="GBHO01041695">
    <property type="protein sequence ID" value="JAG01909.1"/>
    <property type="molecule type" value="Transcribed_RNA"/>
</dbReference>
<reference evidence="10" key="2">
    <citation type="submission" date="2014-07" db="EMBL/GenBank/DDBJ databases">
        <authorList>
            <person name="Hull J."/>
        </authorList>
    </citation>
    <scope>NUCLEOTIDE SEQUENCE</scope>
</reference>
<keyword evidence="5 8" id="KW-1133">Transmembrane helix</keyword>
<dbReference type="EMBL" id="GBRD01003663">
    <property type="protein sequence ID" value="JAG62158.1"/>
    <property type="molecule type" value="Transcribed_RNA"/>
</dbReference>
<keyword evidence="8" id="KW-0999">Mitochondrion inner membrane</keyword>
<evidence type="ECO:0000256" key="5">
    <source>
        <dbReference type="ARBA" id="ARBA00022989"/>
    </source>
</evidence>
<comment type="similarity">
    <text evidence="2 8">Belongs to the TIM21 family.</text>
</comment>
<evidence type="ECO:0000256" key="1">
    <source>
        <dbReference type="ARBA" id="ARBA00004304"/>
    </source>
</evidence>
<sequence length="237" mass="26934">MSTVLALIALRRLQVSPYRFIGKGFGNFQISSHASSTRLCPSCYRLYSQKPARGDVVVKEQGQGEVSTHVLETVKETTKTASYSLVILAGIGITCGLFYVVFSELFSSKSPNSVYSKAVEKCCEDVRVKDALGEPIKGHGEETSRRRRRFVSHIKYIKDGAEHMRMKFYLKGLRKSATVHLEVKEDENRNFQYRYMFLQLEDYPYRVIVLEDNRQDTSVALAAPRLDPEAPPAPIWQ</sequence>
<evidence type="ECO:0000256" key="2">
    <source>
        <dbReference type="ARBA" id="ARBA00010867"/>
    </source>
</evidence>